<gene>
    <name evidence="1" type="ORF">CEURO_LOCUS2376</name>
</gene>
<protein>
    <submittedName>
        <fullName evidence="1">Uncharacterized protein</fullName>
    </submittedName>
</protein>
<organism evidence="1 2">
    <name type="scientific">Cuscuta europaea</name>
    <name type="common">European dodder</name>
    <dbReference type="NCBI Taxonomy" id="41803"/>
    <lineage>
        <taxon>Eukaryota</taxon>
        <taxon>Viridiplantae</taxon>
        <taxon>Streptophyta</taxon>
        <taxon>Embryophyta</taxon>
        <taxon>Tracheophyta</taxon>
        <taxon>Spermatophyta</taxon>
        <taxon>Magnoliopsida</taxon>
        <taxon>eudicotyledons</taxon>
        <taxon>Gunneridae</taxon>
        <taxon>Pentapetalae</taxon>
        <taxon>asterids</taxon>
        <taxon>lamiids</taxon>
        <taxon>Solanales</taxon>
        <taxon>Convolvulaceae</taxon>
        <taxon>Cuscuteae</taxon>
        <taxon>Cuscuta</taxon>
        <taxon>Cuscuta subgen. Cuscuta</taxon>
    </lineage>
</organism>
<proteinExistence type="predicted"/>
<sequence length="123" mass="14029">MVSRGQMSAVKVKEGMEVRDGQPSVAPVYRNLLTKDAFYPTNPDLSTAWELLNGVHISGKPTVKCLKKFYRLVQHCERMVLNLVLVLEFMDPIALSGSWQWRPAVPRTLSVFHSMTPLDRRLM</sequence>
<evidence type="ECO:0000313" key="2">
    <source>
        <dbReference type="Proteomes" id="UP001152484"/>
    </source>
</evidence>
<reference evidence="1" key="1">
    <citation type="submission" date="2022-07" db="EMBL/GenBank/DDBJ databases">
        <authorList>
            <person name="Macas J."/>
            <person name="Novak P."/>
            <person name="Neumann P."/>
        </authorList>
    </citation>
    <scope>NUCLEOTIDE SEQUENCE</scope>
</reference>
<dbReference type="Proteomes" id="UP001152484">
    <property type="component" value="Unassembled WGS sequence"/>
</dbReference>
<evidence type="ECO:0000313" key="1">
    <source>
        <dbReference type="EMBL" id="CAH9066385.1"/>
    </source>
</evidence>
<dbReference type="OrthoDB" id="1673747at2759"/>
<keyword evidence="2" id="KW-1185">Reference proteome</keyword>
<dbReference type="AlphaFoldDB" id="A0A9P0YLB3"/>
<name>A0A9P0YLB3_CUSEU</name>
<accession>A0A9P0YLB3</accession>
<dbReference type="EMBL" id="CAMAPE010000005">
    <property type="protein sequence ID" value="CAH9066385.1"/>
    <property type="molecule type" value="Genomic_DNA"/>
</dbReference>
<comment type="caution">
    <text evidence="1">The sequence shown here is derived from an EMBL/GenBank/DDBJ whole genome shotgun (WGS) entry which is preliminary data.</text>
</comment>